<dbReference type="InterPro" id="IPR043472">
    <property type="entry name" value="Macro_dom-like"/>
</dbReference>
<protein>
    <recommendedName>
        <fullName evidence="3">ADP-ribose 1''-phosphate phosphatase</fullName>
        <ecNumber evidence="2">3.1.3.84</ecNumber>
    </recommendedName>
</protein>
<evidence type="ECO:0000259" key="5">
    <source>
        <dbReference type="PROSITE" id="PS51154"/>
    </source>
</evidence>
<comment type="similarity">
    <text evidence="1">Belongs to the POA1 family.</text>
</comment>
<dbReference type="SMART" id="SM00506">
    <property type="entry name" value="A1pp"/>
    <property type="match status" value="1"/>
</dbReference>
<proteinExistence type="inferred from homology"/>
<dbReference type="GO" id="GO:0140291">
    <property type="term" value="P:peptidyl-glutamate ADP-deribosylation"/>
    <property type="evidence" value="ECO:0007669"/>
    <property type="project" value="TreeGrafter"/>
</dbReference>
<dbReference type="PANTHER" id="PTHR12521">
    <property type="entry name" value="PROTEIN C6ORF130"/>
    <property type="match status" value="1"/>
</dbReference>
<dbReference type="PROSITE" id="PS51154">
    <property type="entry name" value="MACRO"/>
    <property type="match status" value="1"/>
</dbReference>
<dbReference type="InterPro" id="IPR002589">
    <property type="entry name" value="Macro_dom"/>
</dbReference>
<dbReference type="CDD" id="cd02901">
    <property type="entry name" value="Macro_Poa1p-like"/>
    <property type="match status" value="1"/>
</dbReference>
<sequence length="156" mass="17467">MIQYIKSDLFTHAIPAGKKVILAHACNTHGSWGGGIAAVFRKKFPKANNEYSQYCHKNSNLLGTSFIIESDQPNILIACLFTSDFNQTPEQIVHFTKQSIADLARKVSDYKEVEKCDGKVAINMPKINAGIFGVPWEDTESALQEFDNLHFNVYVI</sequence>
<evidence type="ECO:0000256" key="1">
    <source>
        <dbReference type="ARBA" id="ARBA00006575"/>
    </source>
</evidence>
<evidence type="ECO:0000256" key="4">
    <source>
        <dbReference type="ARBA" id="ARBA00034427"/>
    </source>
</evidence>
<evidence type="ECO:0000313" key="7">
    <source>
        <dbReference type="Proteomes" id="UP000536275"/>
    </source>
</evidence>
<gene>
    <name evidence="6" type="ORF">FOB64_006805</name>
</gene>
<dbReference type="Gene3D" id="3.40.220.10">
    <property type="entry name" value="Leucine Aminopeptidase, subunit E, domain 1"/>
    <property type="match status" value="1"/>
</dbReference>
<organism evidence="6 7">
    <name type="scientific">Candida albicans</name>
    <name type="common">Yeast</name>
    <dbReference type="NCBI Taxonomy" id="5476"/>
    <lineage>
        <taxon>Eukaryota</taxon>
        <taxon>Fungi</taxon>
        <taxon>Dikarya</taxon>
        <taxon>Ascomycota</taxon>
        <taxon>Saccharomycotina</taxon>
        <taxon>Pichiomycetes</taxon>
        <taxon>Debaryomycetaceae</taxon>
        <taxon>Candida/Lodderomyces clade</taxon>
        <taxon>Candida</taxon>
    </lineage>
</organism>
<accession>A0A8H6EZX6</accession>
<dbReference type="Proteomes" id="UP000536275">
    <property type="component" value="Unassembled WGS sequence"/>
</dbReference>
<dbReference type="SUPFAM" id="SSF52949">
    <property type="entry name" value="Macro domain-like"/>
    <property type="match status" value="1"/>
</dbReference>
<name>A0A8H6EZX6_CANAX</name>
<evidence type="ECO:0000256" key="2">
    <source>
        <dbReference type="ARBA" id="ARBA00012983"/>
    </source>
</evidence>
<dbReference type="EMBL" id="JABWAD010000068">
    <property type="protein sequence ID" value="KAF6060613.1"/>
    <property type="molecule type" value="Genomic_DNA"/>
</dbReference>
<feature type="domain" description="Macro" evidence="5">
    <location>
        <begin position="1"/>
        <end position="156"/>
    </location>
</feature>
<dbReference type="PANTHER" id="PTHR12521:SF0">
    <property type="entry name" value="ADP-RIBOSE GLYCOHYDROLASE OARD1"/>
    <property type="match status" value="1"/>
</dbReference>
<dbReference type="AlphaFoldDB" id="A0A8H6EZX6"/>
<evidence type="ECO:0000313" key="6">
    <source>
        <dbReference type="EMBL" id="KAF6060613.1"/>
    </source>
</evidence>
<dbReference type="InterPro" id="IPR050892">
    <property type="entry name" value="ADP-ribose_metab_enzymes"/>
</dbReference>
<reference evidence="6 7" key="1">
    <citation type="submission" date="2020-03" db="EMBL/GenBank/DDBJ databases">
        <title>FDA dAtabase for Regulatory Grade micrObial Sequences (FDA-ARGOS): Supporting development and validation of Infectious Disease Dx tests.</title>
        <authorList>
            <person name="Campos J."/>
            <person name="Goldberg B."/>
            <person name="Tallon L."/>
            <person name="Sadzewicz L."/>
            <person name="Vavikolanu K."/>
            <person name="Mehta A."/>
            <person name="Aluvathingal J."/>
            <person name="Nadendla S."/>
            <person name="Nandy P."/>
            <person name="Geyer C."/>
            <person name="Yan Y."/>
            <person name="Sichtig H."/>
        </authorList>
    </citation>
    <scope>NUCLEOTIDE SEQUENCE [LARGE SCALE GENOMIC DNA]</scope>
    <source>
        <strain evidence="6 7">FDAARGOS_656</strain>
    </source>
</reference>
<comment type="caution">
    <text evidence="6">The sequence shown here is derived from an EMBL/GenBank/DDBJ whole genome shotgun (WGS) entry which is preliminary data.</text>
</comment>
<evidence type="ECO:0000256" key="3">
    <source>
        <dbReference type="ARBA" id="ARBA00019744"/>
    </source>
</evidence>
<dbReference type="Pfam" id="PF01661">
    <property type="entry name" value="Macro"/>
    <property type="match status" value="1"/>
</dbReference>
<dbReference type="EC" id="3.1.3.84" evidence="2"/>
<comment type="catalytic activity">
    <reaction evidence="4">
        <text>ADP-alpha-D-ribose 1''-phosphate + H2O = ADP-D-ribose + phosphate</text>
        <dbReference type="Rhea" id="RHEA:25029"/>
        <dbReference type="ChEBI" id="CHEBI:15377"/>
        <dbReference type="ChEBI" id="CHEBI:43474"/>
        <dbReference type="ChEBI" id="CHEBI:57967"/>
        <dbReference type="ChEBI" id="CHEBI:58753"/>
        <dbReference type="EC" id="3.1.3.84"/>
    </reaction>
</comment>